<reference evidence="4 5" key="1">
    <citation type="submission" date="2017-11" db="EMBL/GenBank/DDBJ databases">
        <authorList>
            <person name="Han C.G."/>
        </authorList>
    </citation>
    <scope>NUCLEOTIDE SEQUENCE [LARGE SCALE GENOMIC DNA]</scope>
    <source>
        <strain evidence="4 5">HCNT1</strain>
    </source>
</reference>
<gene>
    <name evidence="4" type="ORF">CWR43_15600</name>
</gene>
<dbReference type="SUPFAM" id="SSF51735">
    <property type="entry name" value="NAD(P)-binding Rossmann-fold domains"/>
    <property type="match status" value="1"/>
</dbReference>
<protein>
    <submittedName>
        <fullName evidence="4">Epimerase</fullName>
    </submittedName>
</protein>
<accession>A0A2N0D9S9</accession>
<dbReference type="InterPro" id="IPR001509">
    <property type="entry name" value="Epimerase_deHydtase"/>
</dbReference>
<evidence type="ECO:0000256" key="2">
    <source>
        <dbReference type="ARBA" id="ARBA00007637"/>
    </source>
</evidence>
<evidence type="ECO:0000313" key="5">
    <source>
        <dbReference type="Proteomes" id="UP000232164"/>
    </source>
</evidence>
<evidence type="ECO:0000313" key="4">
    <source>
        <dbReference type="EMBL" id="PKA42832.1"/>
    </source>
</evidence>
<dbReference type="Proteomes" id="UP000232164">
    <property type="component" value="Unassembled WGS sequence"/>
</dbReference>
<dbReference type="InterPro" id="IPR057326">
    <property type="entry name" value="KR_dom"/>
</dbReference>
<proteinExistence type="inferred from homology"/>
<comment type="pathway">
    <text evidence="1">Bacterial outer membrane biogenesis; LPS O-antigen biosynthesis.</text>
</comment>
<dbReference type="AlphaFoldDB" id="A0A2N0D9S9"/>
<name>A0A2N0D9S9_RHISU</name>
<dbReference type="Pfam" id="PF01370">
    <property type="entry name" value="Epimerase"/>
    <property type="match status" value="1"/>
</dbReference>
<dbReference type="Gene3D" id="3.40.50.720">
    <property type="entry name" value="NAD(P)-binding Rossmann-like Domain"/>
    <property type="match status" value="1"/>
</dbReference>
<feature type="domain" description="Ketoreductase" evidence="3">
    <location>
        <begin position="28"/>
        <end position="171"/>
    </location>
</feature>
<dbReference type="EMBL" id="PIQN01000009">
    <property type="protein sequence ID" value="PKA42832.1"/>
    <property type="molecule type" value="Genomic_DNA"/>
</dbReference>
<comment type="caution">
    <text evidence="4">The sequence shown here is derived from an EMBL/GenBank/DDBJ whole genome shotgun (WGS) entry which is preliminary data.</text>
</comment>
<dbReference type="InterPro" id="IPR036291">
    <property type="entry name" value="NAD(P)-bd_dom_sf"/>
</dbReference>
<evidence type="ECO:0000256" key="1">
    <source>
        <dbReference type="ARBA" id="ARBA00005125"/>
    </source>
</evidence>
<reference evidence="4 5" key="2">
    <citation type="submission" date="2017-12" db="EMBL/GenBank/DDBJ databases">
        <title>Genome sequence of Rhizobium sullae HCNT1 isolated from Sulla coronaria nodules and featuring peculiar denitrification phenotypes.</title>
        <authorList>
            <person name="De Diego-Diaz B."/>
            <person name="Treu L."/>
            <person name="Campanaro S."/>
            <person name="Da Silva Duarte V."/>
            <person name="Basaglia M."/>
            <person name="Favaro L."/>
            <person name="Casella S."/>
            <person name="Squartini A."/>
        </authorList>
    </citation>
    <scope>NUCLEOTIDE SEQUENCE [LARGE SCALE GENOMIC DNA]</scope>
    <source>
        <strain evidence="4 5">HCNT1</strain>
    </source>
</reference>
<organism evidence="4 5">
    <name type="scientific">Rhizobium sullae</name>
    <name type="common">Rhizobium hedysari</name>
    <dbReference type="NCBI Taxonomy" id="50338"/>
    <lineage>
        <taxon>Bacteria</taxon>
        <taxon>Pseudomonadati</taxon>
        <taxon>Pseudomonadota</taxon>
        <taxon>Alphaproteobacteria</taxon>
        <taxon>Hyphomicrobiales</taxon>
        <taxon>Rhizobiaceae</taxon>
        <taxon>Rhizobium/Agrobacterium group</taxon>
        <taxon>Rhizobium</taxon>
    </lineage>
</organism>
<dbReference type="STRING" id="1041146.GCA_000427985_01755"/>
<sequence>MAIRINCRVASYYALDSLEGGFALSDQNNVLVTGGCGFLGRHVVSRLAAQGCHVTILDDLSAGTPLDTADASIKFVNGDIADPGTILAVLGERPFDHVIHLAAIHFIPRCEADPGAAFMANVVGTRNLVEALVPSSSLKSLVFASSVAVYAPSVEVLSEDADTVPMDIYGWSKLVCEDLVRSASVRGGWRAVCCRLSNLIGPGETNPHLFPEIGRQIARGEALIEVGNTTPRRNYLHVMDAADLFVRCLGLSGSDVHTINFGSGEEYSVADILSLFQKAAQRPIKFVETAARKRKVDRPRLQPNTTVMRGLIGEPQRSAEDAIKAVLMEFALETQTKWSSTG</sequence>
<dbReference type="SMART" id="SM00822">
    <property type="entry name" value="PKS_KR"/>
    <property type="match status" value="1"/>
</dbReference>
<dbReference type="PANTHER" id="PTHR43000">
    <property type="entry name" value="DTDP-D-GLUCOSE 4,6-DEHYDRATASE-RELATED"/>
    <property type="match status" value="1"/>
</dbReference>
<comment type="similarity">
    <text evidence="2">Belongs to the NAD(P)-dependent epimerase/dehydratase family.</text>
</comment>
<evidence type="ECO:0000259" key="3">
    <source>
        <dbReference type="SMART" id="SM00822"/>
    </source>
</evidence>